<organism evidence="2 3">
    <name type="scientific">Sutcliffiella rhizosphaerae</name>
    <dbReference type="NCBI Taxonomy" id="2880967"/>
    <lineage>
        <taxon>Bacteria</taxon>
        <taxon>Bacillati</taxon>
        <taxon>Bacillota</taxon>
        <taxon>Bacilli</taxon>
        <taxon>Bacillales</taxon>
        <taxon>Bacillaceae</taxon>
        <taxon>Sutcliffiella</taxon>
    </lineage>
</organism>
<accession>A0ABN8ACT7</accession>
<protein>
    <recommendedName>
        <fullName evidence="1">General stress protein 17M-like domain-containing protein</fullName>
    </recommendedName>
</protein>
<keyword evidence="3" id="KW-1185">Reference proteome</keyword>
<reference evidence="2 3" key="1">
    <citation type="submission" date="2021-10" db="EMBL/GenBank/DDBJ databases">
        <authorList>
            <person name="Criscuolo A."/>
        </authorList>
    </citation>
    <scope>NUCLEOTIDE SEQUENCE [LARGE SCALE GENOMIC DNA]</scope>
    <source>
        <strain evidence="3">CIP 111883</strain>
    </source>
</reference>
<feature type="domain" description="General stress protein 17M-like" evidence="1">
    <location>
        <begin position="5"/>
        <end position="105"/>
    </location>
</feature>
<evidence type="ECO:0000313" key="3">
    <source>
        <dbReference type="Proteomes" id="UP000789833"/>
    </source>
</evidence>
<proteinExistence type="predicted"/>
<dbReference type="Pfam" id="PF11181">
    <property type="entry name" value="YflT"/>
    <property type="match status" value="1"/>
</dbReference>
<sequence>MQKTLLGVYDTNKKARNVVEGLIVQGYTAEEIVIVALEDTLGHDFPIGTRLERIATEEKDTVVDKLKHSLMPEEAMAPKGVGNKLIEMGLSDREAPMYATDIENGRIVVLVNKYVSKEARIVAP</sequence>
<evidence type="ECO:0000259" key="1">
    <source>
        <dbReference type="Pfam" id="PF11181"/>
    </source>
</evidence>
<dbReference type="EMBL" id="CAKJTJ010000016">
    <property type="protein sequence ID" value="CAG9622061.1"/>
    <property type="molecule type" value="Genomic_DNA"/>
</dbReference>
<name>A0ABN8ACT7_9BACI</name>
<evidence type="ECO:0000313" key="2">
    <source>
        <dbReference type="EMBL" id="CAG9622061.1"/>
    </source>
</evidence>
<dbReference type="InterPro" id="IPR025889">
    <property type="entry name" value="GSP17M-like_dom"/>
</dbReference>
<dbReference type="Proteomes" id="UP000789833">
    <property type="component" value="Unassembled WGS sequence"/>
</dbReference>
<gene>
    <name evidence="2" type="ORF">BACCIP111883_02852</name>
</gene>
<dbReference type="RefSeq" id="WP_230502194.1">
    <property type="nucleotide sequence ID" value="NZ_CAKJTJ010000016.1"/>
</dbReference>
<comment type="caution">
    <text evidence="2">The sequence shown here is derived from an EMBL/GenBank/DDBJ whole genome shotgun (WGS) entry which is preliminary data.</text>
</comment>